<dbReference type="AlphaFoldDB" id="A0A843AKV7"/>
<evidence type="ECO:0000313" key="1">
    <source>
        <dbReference type="EMBL" id="MBF4468158.1"/>
    </source>
</evidence>
<dbReference type="EMBL" id="JADIIN010000017">
    <property type="protein sequence ID" value="MBF4468158.1"/>
    <property type="molecule type" value="Genomic_DNA"/>
</dbReference>
<proteinExistence type="predicted"/>
<organism evidence="1 2">
    <name type="scientific">Methanobrevibacter arboriphilus</name>
    <dbReference type="NCBI Taxonomy" id="39441"/>
    <lineage>
        <taxon>Archaea</taxon>
        <taxon>Methanobacteriati</taxon>
        <taxon>Methanobacteriota</taxon>
        <taxon>Methanomada group</taxon>
        <taxon>Methanobacteria</taxon>
        <taxon>Methanobacteriales</taxon>
        <taxon>Methanobacteriaceae</taxon>
        <taxon>Methanobrevibacter</taxon>
    </lineage>
</organism>
<accession>A0A843AKV7</accession>
<gene>
    <name evidence="1" type="ORF">ISP01_02005</name>
</gene>
<name>A0A843AKV7_METAZ</name>
<dbReference type="Proteomes" id="UP000658733">
    <property type="component" value="Unassembled WGS sequence"/>
</dbReference>
<evidence type="ECO:0000313" key="2">
    <source>
        <dbReference type="Proteomes" id="UP000658733"/>
    </source>
</evidence>
<comment type="caution">
    <text evidence="1">The sequence shown here is derived from an EMBL/GenBank/DDBJ whole genome shotgun (WGS) entry which is preliminary data.</text>
</comment>
<reference evidence="1" key="1">
    <citation type="submission" date="2020-10" db="EMBL/GenBank/DDBJ databases">
        <title>Dehalococcoides mccartyi of a TCE/Cr reducing biochatode.</title>
        <authorList>
            <person name="Matturro B."/>
        </authorList>
    </citation>
    <scope>NUCLEOTIDE SEQUENCE</scope>
    <source>
        <strain evidence="1">Bin4</strain>
    </source>
</reference>
<dbReference type="RefSeq" id="WP_042703435.1">
    <property type="nucleotide sequence ID" value="NZ_JADIIN010000017.1"/>
</dbReference>
<protein>
    <submittedName>
        <fullName evidence="1">Uncharacterized protein</fullName>
    </submittedName>
</protein>
<sequence length="80" mass="9415">MLNFKLIRENTKNIYINTNLKKDVSVDFNTIIKFLKSYKINTKFNTRGEKMQIELDLQHFCCGPKGCEIEITYGEMMDAE</sequence>